<dbReference type="InterPro" id="IPR003594">
    <property type="entry name" value="HATPase_dom"/>
</dbReference>
<evidence type="ECO:0000313" key="27">
    <source>
        <dbReference type="EMBL" id="GAB76761.1"/>
    </source>
</evidence>
<keyword evidence="12" id="KW-0378">Hydrolase</keyword>
<evidence type="ECO:0000256" key="14">
    <source>
        <dbReference type="ARBA" id="ARBA00022842"/>
    </source>
</evidence>
<keyword evidence="8" id="KW-0808">Transferase</keyword>
<keyword evidence="20" id="KW-0464">Manganese</keyword>
<organism evidence="27 28">
    <name type="scientific">Austwickia chelonae NBRC 105200</name>
    <dbReference type="NCBI Taxonomy" id="1184607"/>
    <lineage>
        <taxon>Bacteria</taxon>
        <taxon>Bacillati</taxon>
        <taxon>Actinomycetota</taxon>
        <taxon>Actinomycetes</taxon>
        <taxon>Micrococcales</taxon>
        <taxon>Dermatophilaceae</taxon>
        <taxon>Austwickia</taxon>
    </lineage>
</organism>
<keyword evidence="23" id="KW-0175">Coiled coil</keyword>
<evidence type="ECO:0000256" key="13">
    <source>
        <dbReference type="ARBA" id="ARBA00022840"/>
    </source>
</evidence>
<dbReference type="SMART" id="SM00387">
    <property type="entry name" value="HATPase_c"/>
    <property type="match status" value="1"/>
</dbReference>
<dbReference type="InterPro" id="IPR005467">
    <property type="entry name" value="His_kinase_dom"/>
</dbReference>
<evidence type="ECO:0000256" key="23">
    <source>
        <dbReference type="SAM" id="Coils"/>
    </source>
</evidence>
<dbReference type="CDD" id="cd00075">
    <property type="entry name" value="HATPase"/>
    <property type="match status" value="1"/>
</dbReference>
<dbReference type="Pfam" id="PF00512">
    <property type="entry name" value="HisKA"/>
    <property type="match status" value="1"/>
</dbReference>
<dbReference type="InterPro" id="IPR036890">
    <property type="entry name" value="HATPase_C_sf"/>
</dbReference>
<dbReference type="AlphaFoldDB" id="K6UKX3"/>
<comment type="catalytic activity">
    <reaction evidence="1">
        <text>ATP + protein L-histidine = ADP + protein N-phospho-L-histidine.</text>
        <dbReference type="EC" id="2.7.13.3"/>
    </reaction>
</comment>
<dbReference type="PANTHER" id="PTHR44936">
    <property type="entry name" value="SENSOR PROTEIN CREC"/>
    <property type="match status" value="1"/>
</dbReference>
<evidence type="ECO:0000256" key="19">
    <source>
        <dbReference type="ARBA" id="ARBA00023026"/>
    </source>
</evidence>
<evidence type="ECO:0000259" key="26">
    <source>
        <dbReference type="PROSITE" id="PS50885"/>
    </source>
</evidence>
<dbReference type="InterPro" id="IPR036097">
    <property type="entry name" value="HisK_dim/P_sf"/>
</dbReference>
<dbReference type="EC" id="2.7.13.3" evidence="5"/>
<dbReference type="Proteomes" id="UP000008495">
    <property type="component" value="Unassembled WGS sequence"/>
</dbReference>
<dbReference type="STRING" id="100225.SAMN05421595_1894"/>
<evidence type="ECO:0000256" key="12">
    <source>
        <dbReference type="ARBA" id="ARBA00022801"/>
    </source>
</evidence>
<evidence type="ECO:0000256" key="15">
    <source>
        <dbReference type="ARBA" id="ARBA00022912"/>
    </source>
</evidence>
<keyword evidence="19" id="KW-0843">Virulence</keyword>
<keyword evidence="10" id="KW-0547">Nucleotide-binding</keyword>
<protein>
    <recommendedName>
        <fullName evidence="21">Signal transduction histidine-protein kinase/phosphatase MprB</fullName>
        <ecNumber evidence="5">2.7.13.3</ecNumber>
    </recommendedName>
    <alternativeName>
        <fullName evidence="22">Mycobacterial persistence regulator B</fullName>
    </alternativeName>
</protein>
<dbReference type="Gene3D" id="6.10.340.10">
    <property type="match status" value="1"/>
</dbReference>
<evidence type="ECO:0000259" key="25">
    <source>
        <dbReference type="PROSITE" id="PS50109"/>
    </source>
</evidence>
<keyword evidence="24" id="KW-0472">Membrane</keyword>
<evidence type="ECO:0000313" key="28">
    <source>
        <dbReference type="Proteomes" id="UP000008495"/>
    </source>
</evidence>
<evidence type="ECO:0000256" key="2">
    <source>
        <dbReference type="ARBA" id="ARBA00001936"/>
    </source>
</evidence>
<evidence type="ECO:0000256" key="18">
    <source>
        <dbReference type="ARBA" id="ARBA00023016"/>
    </source>
</evidence>
<evidence type="ECO:0000256" key="3">
    <source>
        <dbReference type="ARBA" id="ARBA00001946"/>
    </source>
</evidence>
<keyword evidence="13" id="KW-0067">ATP-binding</keyword>
<dbReference type="InterPro" id="IPR004358">
    <property type="entry name" value="Sig_transdc_His_kin-like_C"/>
</dbReference>
<dbReference type="PRINTS" id="PR00344">
    <property type="entry name" value="BCTRLSENSOR"/>
</dbReference>
<feature type="coiled-coil region" evidence="23">
    <location>
        <begin position="163"/>
        <end position="190"/>
    </location>
</feature>
<evidence type="ECO:0000256" key="4">
    <source>
        <dbReference type="ARBA" id="ARBA00004651"/>
    </source>
</evidence>
<keyword evidence="14" id="KW-0460">Magnesium</keyword>
<dbReference type="SMART" id="SM00388">
    <property type="entry name" value="HisKA"/>
    <property type="match status" value="1"/>
</dbReference>
<dbReference type="GO" id="GO:0005524">
    <property type="term" value="F:ATP binding"/>
    <property type="evidence" value="ECO:0007669"/>
    <property type="project" value="UniProtKB-KW"/>
</dbReference>
<dbReference type="Gene3D" id="3.30.565.10">
    <property type="entry name" value="Histidine kinase-like ATPase, C-terminal domain"/>
    <property type="match status" value="1"/>
</dbReference>
<dbReference type="GO" id="GO:0005886">
    <property type="term" value="C:plasma membrane"/>
    <property type="evidence" value="ECO:0007669"/>
    <property type="project" value="UniProtKB-SubCell"/>
</dbReference>
<keyword evidence="28" id="KW-1185">Reference proteome</keyword>
<feature type="transmembrane region" description="Helical" evidence="24">
    <location>
        <begin position="52"/>
        <end position="74"/>
    </location>
</feature>
<sequence length="352" mass="38233">MRRMLVRSTIWAGLVGLVVFFVPVSVLTVLFVRWHEEHAGRCGVSQWGHNPWWLFSAGLSLAVLASAIGLWLSIRQADRFVEPLQRLTDQAERLGSGDARYERIQSGIEEIDRVSDVLSRSAQQLLTSLSVERDFASDASHQLRTPLTALLMRLEEISLTDDVTVAQEEANIAIEQVERLNATVDALLARSRGHTPTSMTAPTSLDAVLARLQREWMPAFEAAQRTVRVSGERGLRLVTSQVALAQILSTLIENSLVHGRGLVRIDARRSGPSGVIEVSDQGPGVSPELAPHIFERSVSTKSTGLGLGLARDLAESHGGRLELVQGYPVVFALFLSAVEPGTDGGAQPSVVG</sequence>
<keyword evidence="6" id="KW-1003">Cell membrane</keyword>
<dbReference type="PROSITE" id="PS50109">
    <property type="entry name" value="HIS_KIN"/>
    <property type="match status" value="1"/>
</dbReference>
<accession>K6UKX3</accession>
<dbReference type="InterPro" id="IPR003661">
    <property type="entry name" value="HisK_dim/P_dom"/>
</dbReference>
<feature type="domain" description="Histidine kinase" evidence="25">
    <location>
        <begin position="138"/>
        <end position="339"/>
    </location>
</feature>
<dbReference type="Gene3D" id="1.10.287.130">
    <property type="match status" value="1"/>
</dbReference>
<comment type="cofactor">
    <cofactor evidence="3">
        <name>Mg(2+)</name>
        <dbReference type="ChEBI" id="CHEBI:18420"/>
    </cofactor>
</comment>
<keyword evidence="11 27" id="KW-0418">Kinase</keyword>
<proteinExistence type="predicted"/>
<name>K6UKX3_9MICO</name>
<reference evidence="27 28" key="1">
    <citation type="submission" date="2012-08" db="EMBL/GenBank/DDBJ databases">
        <title>Whole genome shotgun sequence of Austwickia chelonae NBRC 105200.</title>
        <authorList>
            <person name="Yoshida I."/>
            <person name="Hosoyama A."/>
            <person name="Tsuchikane K."/>
            <person name="Katsumata H."/>
            <person name="Ando Y."/>
            <person name="Ohji S."/>
            <person name="Hamada M."/>
            <person name="Tamura T."/>
            <person name="Yamazoe A."/>
            <person name="Yamazaki S."/>
            <person name="Fujita N."/>
        </authorList>
    </citation>
    <scope>NUCLEOTIDE SEQUENCE [LARGE SCALE GENOMIC DNA]</scope>
    <source>
        <strain evidence="27 28">NBRC 105200</strain>
    </source>
</reference>
<evidence type="ECO:0000256" key="21">
    <source>
        <dbReference type="ARBA" id="ARBA00040454"/>
    </source>
</evidence>
<comment type="cofactor">
    <cofactor evidence="2">
        <name>Mn(2+)</name>
        <dbReference type="ChEBI" id="CHEBI:29035"/>
    </cofactor>
</comment>
<evidence type="ECO:0000256" key="9">
    <source>
        <dbReference type="ARBA" id="ARBA00022692"/>
    </source>
</evidence>
<feature type="transmembrane region" description="Helical" evidence="24">
    <location>
        <begin position="12"/>
        <end position="32"/>
    </location>
</feature>
<evidence type="ECO:0000256" key="5">
    <source>
        <dbReference type="ARBA" id="ARBA00012438"/>
    </source>
</evidence>
<comment type="caution">
    <text evidence="27">The sequence shown here is derived from an EMBL/GenBank/DDBJ whole genome shotgun (WGS) entry which is preliminary data.</text>
</comment>
<evidence type="ECO:0000256" key="11">
    <source>
        <dbReference type="ARBA" id="ARBA00022777"/>
    </source>
</evidence>
<keyword evidence="18" id="KW-0346">Stress response</keyword>
<dbReference type="EMBL" id="BAGZ01000002">
    <property type="protein sequence ID" value="GAB76761.1"/>
    <property type="molecule type" value="Genomic_DNA"/>
</dbReference>
<keyword evidence="17" id="KW-0902">Two-component regulatory system</keyword>
<evidence type="ECO:0000256" key="10">
    <source>
        <dbReference type="ARBA" id="ARBA00022741"/>
    </source>
</evidence>
<evidence type="ECO:0000256" key="6">
    <source>
        <dbReference type="ARBA" id="ARBA00022475"/>
    </source>
</evidence>
<evidence type="ECO:0000256" key="16">
    <source>
        <dbReference type="ARBA" id="ARBA00022989"/>
    </source>
</evidence>
<dbReference type="GO" id="GO:0004721">
    <property type="term" value="F:phosphoprotein phosphatase activity"/>
    <property type="evidence" value="ECO:0007669"/>
    <property type="project" value="UniProtKB-KW"/>
</dbReference>
<dbReference type="GO" id="GO:0000155">
    <property type="term" value="F:phosphorelay sensor kinase activity"/>
    <property type="evidence" value="ECO:0007669"/>
    <property type="project" value="InterPro"/>
</dbReference>
<comment type="subcellular location">
    <subcellularLocation>
        <location evidence="4">Cell membrane</location>
        <topology evidence="4">Multi-pass membrane protein</topology>
    </subcellularLocation>
</comment>
<dbReference type="CDD" id="cd00082">
    <property type="entry name" value="HisKA"/>
    <property type="match status" value="1"/>
</dbReference>
<evidence type="ECO:0000256" key="17">
    <source>
        <dbReference type="ARBA" id="ARBA00023012"/>
    </source>
</evidence>
<dbReference type="InterPro" id="IPR050980">
    <property type="entry name" value="2C_sensor_his_kinase"/>
</dbReference>
<evidence type="ECO:0000256" key="24">
    <source>
        <dbReference type="SAM" id="Phobius"/>
    </source>
</evidence>
<keyword evidence="16 24" id="KW-1133">Transmembrane helix</keyword>
<keyword evidence="7" id="KW-0597">Phosphoprotein</keyword>
<dbReference type="PROSITE" id="PS50885">
    <property type="entry name" value="HAMP"/>
    <property type="match status" value="1"/>
</dbReference>
<evidence type="ECO:0000256" key="1">
    <source>
        <dbReference type="ARBA" id="ARBA00000085"/>
    </source>
</evidence>
<evidence type="ECO:0000256" key="20">
    <source>
        <dbReference type="ARBA" id="ARBA00023211"/>
    </source>
</evidence>
<dbReference type="PANTHER" id="PTHR44936:SF9">
    <property type="entry name" value="SENSOR PROTEIN CREC"/>
    <property type="match status" value="1"/>
</dbReference>
<evidence type="ECO:0000256" key="7">
    <source>
        <dbReference type="ARBA" id="ARBA00022553"/>
    </source>
</evidence>
<dbReference type="Pfam" id="PF02518">
    <property type="entry name" value="HATPase_c"/>
    <property type="match status" value="1"/>
</dbReference>
<gene>
    <name evidence="27" type="ORF">AUCHE_02_01230</name>
</gene>
<evidence type="ECO:0000256" key="8">
    <source>
        <dbReference type="ARBA" id="ARBA00022679"/>
    </source>
</evidence>
<dbReference type="eggNOG" id="COG0642">
    <property type="taxonomic scope" value="Bacteria"/>
</dbReference>
<dbReference type="SUPFAM" id="SSF55874">
    <property type="entry name" value="ATPase domain of HSP90 chaperone/DNA topoisomerase II/histidine kinase"/>
    <property type="match status" value="1"/>
</dbReference>
<feature type="domain" description="HAMP" evidence="26">
    <location>
        <begin position="78"/>
        <end position="130"/>
    </location>
</feature>
<keyword evidence="15" id="KW-0904">Protein phosphatase</keyword>
<dbReference type="InterPro" id="IPR003660">
    <property type="entry name" value="HAMP_dom"/>
</dbReference>
<evidence type="ECO:0000256" key="22">
    <source>
        <dbReference type="ARBA" id="ARBA00041776"/>
    </source>
</evidence>
<dbReference type="SUPFAM" id="SSF47384">
    <property type="entry name" value="Homodimeric domain of signal transducing histidine kinase"/>
    <property type="match status" value="1"/>
</dbReference>
<keyword evidence="9 24" id="KW-0812">Transmembrane</keyword>